<dbReference type="PANTHER" id="PTHR30093">
    <property type="entry name" value="GENERAL SECRETION PATHWAY PROTEIN G"/>
    <property type="match status" value="1"/>
</dbReference>
<keyword evidence="1" id="KW-1133">Transmembrane helix</keyword>
<keyword evidence="1" id="KW-0812">Transmembrane</keyword>
<reference evidence="3 4" key="1">
    <citation type="submission" date="2021-04" db="EMBL/GenBank/DDBJ databases">
        <authorList>
            <person name="Ivanova A."/>
        </authorList>
    </citation>
    <scope>NUCLEOTIDE SEQUENCE [LARGE SCALE GENOMIC DNA]</scope>
    <source>
        <strain evidence="3 4">G18</strain>
    </source>
</reference>
<protein>
    <submittedName>
        <fullName evidence="3">DUF1559 domain-containing protein</fullName>
    </submittedName>
</protein>
<dbReference type="EMBL" id="JAGKQQ010000001">
    <property type="protein sequence ID" value="MBP3960105.1"/>
    <property type="molecule type" value="Genomic_DNA"/>
</dbReference>
<dbReference type="NCBIfam" id="TIGR02532">
    <property type="entry name" value="IV_pilin_GFxxxE"/>
    <property type="match status" value="1"/>
</dbReference>
<dbReference type="Proteomes" id="UP000676565">
    <property type="component" value="Unassembled WGS sequence"/>
</dbReference>
<organism evidence="3 4">
    <name type="scientific">Gemmata palustris</name>
    <dbReference type="NCBI Taxonomy" id="2822762"/>
    <lineage>
        <taxon>Bacteria</taxon>
        <taxon>Pseudomonadati</taxon>
        <taxon>Planctomycetota</taxon>
        <taxon>Planctomycetia</taxon>
        <taxon>Gemmatales</taxon>
        <taxon>Gemmataceae</taxon>
        <taxon>Gemmata</taxon>
    </lineage>
</organism>
<keyword evidence="4" id="KW-1185">Reference proteome</keyword>
<evidence type="ECO:0000313" key="4">
    <source>
        <dbReference type="Proteomes" id="UP000676565"/>
    </source>
</evidence>
<proteinExistence type="predicted"/>
<evidence type="ECO:0000256" key="1">
    <source>
        <dbReference type="SAM" id="Phobius"/>
    </source>
</evidence>
<dbReference type="SUPFAM" id="SSF54523">
    <property type="entry name" value="Pili subunits"/>
    <property type="match status" value="1"/>
</dbReference>
<dbReference type="PANTHER" id="PTHR30093:SF2">
    <property type="entry name" value="TYPE II SECRETION SYSTEM PROTEIN H"/>
    <property type="match status" value="1"/>
</dbReference>
<name>A0ABS5C2L9_9BACT</name>
<accession>A0ABS5C2L9</accession>
<dbReference type="InterPro" id="IPR011453">
    <property type="entry name" value="DUF1559"/>
</dbReference>
<sequence length="340" mass="36409">MPRCYLPHPVPRARRGFTLIELLVVIAIIAILIGLLLPAVQKVREAAARMSCQNNLKQIGLSAHSYESAYGYFPASKRTTLPQRSWAPDLLPHLEQANAVSGAYYNLNENWWRTTGEAAPNVGVTIPNGTTAQTFFKVFNCPATPNQPRLQNKLESAAVQSKIGSTTDYFAVEGASAALYSELGLTASDGRGVLRDIVEGTTRITTIGDGTSNTVLFAECAGREDVYRSGKLVAKAQTDKNAASCARARGGAWATNDNPYEIGQRLEWCNNGNSAAGPNTGLAMKINSSNEWGFLFYSFHTGGANVCMADGSVRMVRDSAPATALLALVTRNGGEVSAND</sequence>
<gene>
    <name evidence="3" type="ORF">J8F10_33180</name>
</gene>
<evidence type="ECO:0000313" key="3">
    <source>
        <dbReference type="EMBL" id="MBP3960105.1"/>
    </source>
</evidence>
<dbReference type="InterPro" id="IPR012902">
    <property type="entry name" value="N_methyl_site"/>
</dbReference>
<dbReference type="Pfam" id="PF07596">
    <property type="entry name" value="SBP_bac_10"/>
    <property type="match status" value="1"/>
</dbReference>
<dbReference type="RefSeq" id="WP_210662299.1">
    <property type="nucleotide sequence ID" value="NZ_JAGKQQ010000001.1"/>
</dbReference>
<evidence type="ECO:0000259" key="2">
    <source>
        <dbReference type="Pfam" id="PF07596"/>
    </source>
</evidence>
<dbReference type="Gene3D" id="3.30.700.10">
    <property type="entry name" value="Glycoprotein, Type 4 Pilin"/>
    <property type="match status" value="1"/>
</dbReference>
<comment type="caution">
    <text evidence="3">The sequence shown here is derived from an EMBL/GenBank/DDBJ whole genome shotgun (WGS) entry which is preliminary data.</text>
</comment>
<dbReference type="Pfam" id="PF07963">
    <property type="entry name" value="N_methyl"/>
    <property type="match status" value="1"/>
</dbReference>
<dbReference type="InterPro" id="IPR027558">
    <property type="entry name" value="Pre_pil_HX9DG_C"/>
</dbReference>
<dbReference type="PROSITE" id="PS00409">
    <property type="entry name" value="PROKAR_NTER_METHYL"/>
    <property type="match status" value="1"/>
</dbReference>
<feature type="transmembrane region" description="Helical" evidence="1">
    <location>
        <begin position="20"/>
        <end position="40"/>
    </location>
</feature>
<keyword evidence="1" id="KW-0472">Membrane</keyword>
<feature type="domain" description="DUF1559" evidence="2">
    <location>
        <begin position="41"/>
        <end position="320"/>
    </location>
</feature>
<dbReference type="NCBIfam" id="TIGR04294">
    <property type="entry name" value="pre_pil_HX9DG"/>
    <property type="match status" value="1"/>
</dbReference>
<dbReference type="InterPro" id="IPR045584">
    <property type="entry name" value="Pilin-like"/>
</dbReference>